<reference evidence="8" key="1">
    <citation type="submission" date="2025-08" db="UniProtKB">
        <authorList>
            <consortium name="RefSeq"/>
        </authorList>
    </citation>
    <scope>IDENTIFICATION</scope>
    <source>
        <tissue evidence="8">Whole insect</tissue>
    </source>
</reference>
<evidence type="ECO:0000256" key="2">
    <source>
        <dbReference type="ARBA" id="ARBA00022490"/>
    </source>
</evidence>
<keyword evidence="3" id="KW-0206">Cytoskeleton</keyword>
<keyword evidence="8" id="KW-0418">Kinase</keyword>
<dbReference type="InterPro" id="IPR037993">
    <property type="entry name" value="NDPk7B"/>
</dbReference>
<organism evidence="8">
    <name type="scientific">Diabrotica virgifera virgifera</name>
    <name type="common">western corn rootworm</name>
    <dbReference type="NCBI Taxonomy" id="50390"/>
    <lineage>
        <taxon>Eukaryota</taxon>
        <taxon>Metazoa</taxon>
        <taxon>Ecdysozoa</taxon>
        <taxon>Arthropoda</taxon>
        <taxon>Hexapoda</taxon>
        <taxon>Insecta</taxon>
        <taxon>Pterygota</taxon>
        <taxon>Neoptera</taxon>
        <taxon>Endopterygota</taxon>
        <taxon>Coleoptera</taxon>
        <taxon>Polyphaga</taxon>
        <taxon>Cucujiformia</taxon>
        <taxon>Chrysomeloidea</taxon>
        <taxon>Chrysomelidae</taxon>
        <taxon>Galerucinae</taxon>
        <taxon>Diabroticina</taxon>
        <taxon>Diabroticites</taxon>
        <taxon>Diabrotica</taxon>
    </lineage>
</organism>
<protein>
    <submittedName>
        <fullName evidence="8">Nucleoside diphosphate kinase 7 isoform X1</fullName>
    </submittedName>
</protein>
<evidence type="ECO:0000256" key="6">
    <source>
        <dbReference type="SAM" id="Phobius"/>
    </source>
</evidence>
<comment type="caution">
    <text evidence="5">Lacks conserved residue(s) required for the propagation of feature annotation.</text>
</comment>
<evidence type="ECO:0000256" key="4">
    <source>
        <dbReference type="ARBA" id="ARBA00023273"/>
    </source>
</evidence>
<dbReference type="InterPro" id="IPR036850">
    <property type="entry name" value="NDK-like_dom_sf"/>
</dbReference>
<dbReference type="SMART" id="SM00676">
    <property type="entry name" value="DM10"/>
    <property type="match status" value="1"/>
</dbReference>
<dbReference type="Pfam" id="PF06565">
    <property type="entry name" value="DM10_dom"/>
    <property type="match status" value="1"/>
</dbReference>
<keyword evidence="6" id="KW-0472">Membrane</keyword>
<dbReference type="InterPro" id="IPR006602">
    <property type="entry name" value="DM10_dom"/>
</dbReference>
<dbReference type="SUPFAM" id="SSF54919">
    <property type="entry name" value="Nucleoside diphosphate kinase, NDK"/>
    <property type="match status" value="2"/>
</dbReference>
<keyword evidence="8" id="KW-0808">Transferase</keyword>
<dbReference type="GO" id="GO:0005813">
    <property type="term" value="C:centrosome"/>
    <property type="evidence" value="ECO:0007669"/>
    <property type="project" value="TreeGrafter"/>
</dbReference>
<dbReference type="PROSITE" id="PS51336">
    <property type="entry name" value="DM10"/>
    <property type="match status" value="1"/>
</dbReference>
<evidence type="ECO:0000256" key="1">
    <source>
        <dbReference type="ARBA" id="ARBA00004430"/>
    </source>
</evidence>
<dbReference type="InParanoid" id="A0A6P7FIH2"/>
<dbReference type="PANTHER" id="PTHR43109">
    <property type="entry name" value="NUCLEOSIDE DIPHOSPHATE KINASE 7"/>
    <property type="match status" value="1"/>
</dbReference>
<dbReference type="PANTHER" id="PTHR43109:SF2">
    <property type="entry name" value="NUCLEOSIDE DIPHOSPHATE KINASE 7"/>
    <property type="match status" value="1"/>
</dbReference>
<evidence type="ECO:0000256" key="3">
    <source>
        <dbReference type="ARBA" id="ARBA00023212"/>
    </source>
</evidence>
<accession>A0A6P7FIH2</accession>
<dbReference type="FunFam" id="3.30.70.141:FF:000004">
    <property type="entry name" value="Nucleoside diphosphate kinase 7"/>
    <property type="match status" value="1"/>
</dbReference>
<feature type="domain" description="DM10" evidence="7">
    <location>
        <begin position="46"/>
        <end position="134"/>
    </location>
</feature>
<proteinExistence type="inferred from homology"/>
<sequence length="424" mass="48437">MISTHGEKEGRYFKCLTVTHVSLLPSFPYIYLYFTECKMAQQNYDYNDKLVFLGEWYDYDSSYQKKFIISYYPYDNTIEIFDKEAKKMYLKRTRLDDLRMEDMFVGNTVRIYSRQIKITGYADCRTQKYVSKLREKTLGILKPTVIDKLGEVINIIQENELHISKIKMCHLSRKEALYFYDRMKGDTVLPFILENIVSGPIVALELIGENAVERWQKVMGPVDPVEARKVAPQSLRAVHGHDSRATNGFHGAYTVEEGMSESDFFFSTNGVTPSPTVKLQNSTCCVIKPHAIQEGKLGHIISTISNSHFKITGAQMLYLTSANADEFLEVYKGVVSDYHALLLSFLDGPCVVLEISGKNSEMNVHDEFRKFAGPADTDIAKQIRPNSLRAQFGCDKFKNAVHCTDLPEDTVLELEYLFKVLKDG</sequence>
<keyword evidence="4" id="KW-0966">Cell projection</keyword>
<gene>
    <name evidence="8" type="primary">LOC114328378</name>
</gene>
<dbReference type="CDD" id="cd04412">
    <property type="entry name" value="NDPk7B"/>
    <property type="match status" value="1"/>
</dbReference>
<comment type="similarity">
    <text evidence="5">Belongs to the NDK family.</text>
</comment>
<keyword evidence="6" id="KW-1133">Transmembrane helix</keyword>
<evidence type="ECO:0000256" key="5">
    <source>
        <dbReference type="PROSITE-ProRule" id="PRU00706"/>
    </source>
</evidence>
<feature type="transmembrane region" description="Helical" evidence="6">
    <location>
        <begin position="12"/>
        <end position="34"/>
    </location>
</feature>
<dbReference type="InterPro" id="IPR034907">
    <property type="entry name" value="NDK-like_dom"/>
</dbReference>
<dbReference type="AlphaFoldDB" id="A0A6P7FIH2"/>
<dbReference type="Pfam" id="PF00334">
    <property type="entry name" value="NDK"/>
    <property type="match status" value="2"/>
</dbReference>
<evidence type="ECO:0000313" key="8">
    <source>
        <dbReference type="RefSeq" id="XP_028133015.1"/>
    </source>
</evidence>
<dbReference type="GO" id="GO:0016301">
    <property type="term" value="F:kinase activity"/>
    <property type="evidence" value="ECO:0007669"/>
    <property type="project" value="UniProtKB-KW"/>
</dbReference>
<keyword evidence="6" id="KW-0812">Transmembrane</keyword>
<dbReference type="SMART" id="SM00562">
    <property type="entry name" value="NDK"/>
    <property type="match status" value="2"/>
</dbReference>
<comment type="subcellular location">
    <subcellularLocation>
        <location evidence="1">Cytoplasm</location>
        <location evidence="1">Cytoskeleton</location>
        <location evidence="1">Cilium axoneme</location>
    </subcellularLocation>
</comment>
<dbReference type="GO" id="GO:0005879">
    <property type="term" value="C:axonemal microtubule"/>
    <property type="evidence" value="ECO:0007669"/>
    <property type="project" value="TreeGrafter"/>
</dbReference>
<name>A0A6P7FIH2_DIAVI</name>
<dbReference type="Gene3D" id="2.30.29.170">
    <property type="match status" value="1"/>
</dbReference>
<evidence type="ECO:0000259" key="7">
    <source>
        <dbReference type="PROSITE" id="PS51336"/>
    </source>
</evidence>
<dbReference type="Gene3D" id="3.30.70.141">
    <property type="entry name" value="Nucleoside diphosphate kinase-like domain"/>
    <property type="match status" value="2"/>
</dbReference>
<dbReference type="FunCoup" id="A0A6P7FIH2">
    <property type="interactions" value="580"/>
</dbReference>
<keyword evidence="2" id="KW-0963">Cytoplasm</keyword>
<dbReference type="PROSITE" id="PS51374">
    <property type="entry name" value="NDPK_LIKE"/>
    <property type="match status" value="1"/>
</dbReference>
<dbReference type="RefSeq" id="XP_028133015.1">
    <property type="nucleotide sequence ID" value="XM_028277214.1"/>
</dbReference>